<dbReference type="EC" id="2.4.1.122" evidence="4"/>
<dbReference type="OrthoDB" id="421979at2759"/>
<keyword evidence="6" id="KW-0808">Transferase</keyword>
<sequence>MGGDTMRGQSLDPLGVHMGSMWIPAGASPPDLLLPAHLRIAIVLLTQAFPPHDEVGESLKRWLLGQEAELDLDFGNTDFPVLRIQGIVLSHELKSRSSWTGTLLVERRSLGDQDFTIDPSFELAKSISERVNVPLTAADANWCCEDRRRCVTNAVDAIAMLELERTTVKKETAVTRGFCAKTWAIFTWYLTNQRAISWLLLADDDTLISVIRLLRLLGAYDSQKPVVLGQRYAYALHRPTGYAYPTGGAGIVLSRPAVEQIILGCPCPKPDTPDDMYLGMCLDSLQIPLVHVPEMHQARPEDYAAAMLSRQKPISFHKLWGESAIRAYRTYLSLLPRGIQMICHSLVHCLPSFAVLFAMGIPLEAISVKAQN</sequence>
<evidence type="ECO:0000259" key="12">
    <source>
        <dbReference type="Pfam" id="PF02434"/>
    </source>
</evidence>
<evidence type="ECO:0000256" key="9">
    <source>
        <dbReference type="ARBA" id="ARBA00022968"/>
    </source>
</evidence>
<dbReference type="InterPro" id="IPR003378">
    <property type="entry name" value="Fringe-like_glycosylTrfase"/>
</dbReference>
<keyword evidence="11" id="KW-0472">Membrane</keyword>
<keyword evidence="8" id="KW-0547">Nucleotide-binding</keyword>
<dbReference type="InterPro" id="IPR026050">
    <property type="entry name" value="C1GALT1/C1GALT1_chp1"/>
</dbReference>
<dbReference type="Pfam" id="PF02434">
    <property type="entry name" value="Fringe"/>
    <property type="match status" value="1"/>
</dbReference>
<evidence type="ECO:0000256" key="6">
    <source>
        <dbReference type="ARBA" id="ARBA00022679"/>
    </source>
</evidence>
<accession>A0A7R8W8E7</accession>
<dbReference type="PANTHER" id="PTHR23033">
    <property type="entry name" value="BETA1,3-GALACTOSYLTRANSFERASE"/>
    <property type="match status" value="1"/>
</dbReference>
<keyword evidence="10" id="KW-1133">Transmembrane helix</keyword>
<gene>
    <name evidence="13" type="ORF">CTOB1V02_LOCUS4758</name>
</gene>
<evidence type="ECO:0000256" key="1">
    <source>
        <dbReference type="ARBA" id="ARBA00004606"/>
    </source>
</evidence>
<comment type="subcellular location">
    <subcellularLocation>
        <location evidence="1">Membrane</location>
        <topology evidence="1">Single-pass type II membrane protein</topology>
    </subcellularLocation>
</comment>
<evidence type="ECO:0000256" key="10">
    <source>
        <dbReference type="ARBA" id="ARBA00022989"/>
    </source>
</evidence>
<comment type="similarity">
    <text evidence="3">Belongs to the glycosyltransferase 31 family. Beta3-Gal-T subfamily.</text>
</comment>
<evidence type="ECO:0000256" key="11">
    <source>
        <dbReference type="ARBA" id="ARBA00023136"/>
    </source>
</evidence>
<dbReference type="AlphaFoldDB" id="A0A7R8W8E7"/>
<evidence type="ECO:0000313" key="13">
    <source>
        <dbReference type="EMBL" id="CAD7226844.1"/>
    </source>
</evidence>
<proteinExistence type="inferred from homology"/>
<feature type="domain" description="Fringe-like glycosyltransferase" evidence="12">
    <location>
        <begin position="174"/>
        <end position="324"/>
    </location>
</feature>
<evidence type="ECO:0000256" key="7">
    <source>
        <dbReference type="ARBA" id="ARBA00022692"/>
    </source>
</evidence>
<evidence type="ECO:0000256" key="8">
    <source>
        <dbReference type="ARBA" id="ARBA00022741"/>
    </source>
</evidence>
<dbReference type="EMBL" id="OB660950">
    <property type="protein sequence ID" value="CAD7226844.1"/>
    <property type="molecule type" value="Genomic_DNA"/>
</dbReference>
<protein>
    <recommendedName>
        <fullName evidence="4">N-acetylgalactosaminide beta-1,3-galactosyltransferase</fullName>
        <ecNumber evidence="4">2.4.1.122</ecNumber>
    </recommendedName>
</protein>
<name>A0A7R8W8E7_9CRUS</name>
<dbReference type="GO" id="GO:0000166">
    <property type="term" value="F:nucleotide binding"/>
    <property type="evidence" value="ECO:0007669"/>
    <property type="project" value="UniProtKB-KW"/>
</dbReference>
<reference evidence="13" key="1">
    <citation type="submission" date="2020-11" db="EMBL/GenBank/DDBJ databases">
        <authorList>
            <person name="Tran Van P."/>
        </authorList>
    </citation>
    <scope>NUCLEOTIDE SEQUENCE</scope>
</reference>
<evidence type="ECO:0000256" key="4">
    <source>
        <dbReference type="ARBA" id="ARBA00012557"/>
    </source>
</evidence>
<dbReference type="GO" id="GO:0016263">
    <property type="term" value="F:glycoprotein-N-acetylgalactosamine 3-beta-galactosyltransferase activity"/>
    <property type="evidence" value="ECO:0007669"/>
    <property type="project" value="UniProtKB-EC"/>
</dbReference>
<evidence type="ECO:0000256" key="3">
    <source>
        <dbReference type="ARBA" id="ARBA00006462"/>
    </source>
</evidence>
<dbReference type="Gene3D" id="3.90.550.50">
    <property type="match status" value="1"/>
</dbReference>
<dbReference type="GO" id="GO:0016020">
    <property type="term" value="C:membrane"/>
    <property type="evidence" value="ECO:0007669"/>
    <property type="project" value="UniProtKB-SubCell"/>
</dbReference>
<evidence type="ECO:0000256" key="5">
    <source>
        <dbReference type="ARBA" id="ARBA00022676"/>
    </source>
</evidence>
<evidence type="ECO:0000256" key="2">
    <source>
        <dbReference type="ARBA" id="ARBA00004922"/>
    </source>
</evidence>
<keyword evidence="9" id="KW-0735">Signal-anchor</keyword>
<comment type="pathway">
    <text evidence="2">Protein modification; protein glycosylation.</text>
</comment>
<organism evidence="13">
    <name type="scientific">Cyprideis torosa</name>
    <dbReference type="NCBI Taxonomy" id="163714"/>
    <lineage>
        <taxon>Eukaryota</taxon>
        <taxon>Metazoa</taxon>
        <taxon>Ecdysozoa</taxon>
        <taxon>Arthropoda</taxon>
        <taxon>Crustacea</taxon>
        <taxon>Oligostraca</taxon>
        <taxon>Ostracoda</taxon>
        <taxon>Podocopa</taxon>
        <taxon>Podocopida</taxon>
        <taxon>Cytherocopina</taxon>
        <taxon>Cytheroidea</taxon>
        <taxon>Cytherideidae</taxon>
        <taxon>Cyprideis</taxon>
    </lineage>
</organism>
<dbReference type="PANTHER" id="PTHR23033:SF14">
    <property type="entry name" value="GLYCOPROTEIN-N-ACETYLGALACTOSAMINE 3-BETA-GALACTOSYLTRANSFERASE 1-RELATED"/>
    <property type="match status" value="1"/>
</dbReference>
<keyword evidence="5" id="KW-0328">Glycosyltransferase</keyword>
<keyword evidence="7" id="KW-0812">Transmembrane</keyword>